<accession>A0ABD1XUA7</accession>
<reference evidence="1 2" key="1">
    <citation type="submission" date="2024-09" db="EMBL/GenBank/DDBJ databases">
        <title>Chromosome-scale assembly of Riccia fluitans.</title>
        <authorList>
            <person name="Paukszto L."/>
            <person name="Sawicki J."/>
            <person name="Karawczyk K."/>
            <person name="Piernik-Szablinska J."/>
            <person name="Szczecinska M."/>
            <person name="Mazdziarz M."/>
        </authorList>
    </citation>
    <scope>NUCLEOTIDE SEQUENCE [LARGE SCALE GENOMIC DNA]</scope>
    <source>
        <strain evidence="1">Rf_01</strain>
        <tissue evidence="1">Aerial parts of the thallus</tissue>
    </source>
</reference>
<keyword evidence="2" id="KW-1185">Reference proteome</keyword>
<dbReference type="Proteomes" id="UP001605036">
    <property type="component" value="Unassembled WGS sequence"/>
</dbReference>
<dbReference type="EMBL" id="JBHFFA010000007">
    <property type="protein sequence ID" value="KAL2611486.1"/>
    <property type="molecule type" value="Genomic_DNA"/>
</dbReference>
<comment type="caution">
    <text evidence="1">The sequence shown here is derived from an EMBL/GenBank/DDBJ whole genome shotgun (WGS) entry which is preliminary data.</text>
</comment>
<organism evidence="1 2">
    <name type="scientific">Riccia fluitans</name>
    <dbReference type="NCBI Taxonomy" id="41844"/>
    <lineage>
        <taxon>Eukaryota</taxon>
        <taxon>Viridiplantae</taxon>
        <taxon>Streptophyta</taxon>
        <taxon>Embryophyta</taxon>
        <taxon>Marchantiophyta</taxon>
        <taxon>Marchantiopsida</taxon>
        <taxon>Marchantiidae</taxon>
        <taxon>Marchantiales</taxon>
        <taxon>Ricciaceae</taxon>
        <taxon>Riccia</taxon>
    </lineage>
</organism>
<proteinExistence type="predicted"/>
<protein>
    <submittedName>
        <fullName evidence="1">Uncharacterized protein</fullName>
    </submittedName>
</protein>
<name>A0ABD1XUA7_9MARC</name>
<evidence type="ECO:0000313" key="1">
    <source>
        <dbReference type="EMBL" id="KAL2611486.1"/>
    </source>
</evidence>
<sequence length="71" mass="8106">MNLWVFLQEEEYTPEAANRETWRLQSGNLVFSFGTEGDGGNWTRVRVEIVNFGISVEFCELHLVLLGQGKS</sequence>
<evidence type="ECO:0000313" key="2">
    <source>
        <dbReference type="Proteomes" id="UP001605036"/>
    </source>
</evidence>
<dbReference type="AlphaFoldDB" id="A0ABD1XUA7"/>
<gene>
    <name evidence="1" type="ORF">R1flu_023178</name>
</gene>